<dbReference type="InterPro" id="IPR051781">
    <property type="entry name" value="Metallo-dep_Hydrolase"/>
</dbReference>
<protein>
    <submittedName>
        <fullName evidence="2">Amidohydrolase</fullName>
    </submittedName>
</protein>
<dbReference type="PANTHER" id="PTHR43135">
    <property type="entry name" value="ALPHA-D-RIBOSE 1-METHYLPHOSPHONATE 5-TRIPHOSPHATE DIPHOSPHATASE"/>
    <property type="match status" value="1"/>
</dbReference>
<accession>A0ABS7HY13</accession>
<dbReference type="EMBL" id="JAEUAX010000004">
    <property type="protein sequence ID" value="MBW9110005.1"/>
    <property type="molecule type" value="Genomic_DNA"/>
</dbReference>
<dbReference type="Gene3D" id="3.20.20.140">
    <property type="entry name" value="Metal-dependent hydrolases"/>
    <property type="match status" value="1"/>
</dbReference>
<dbReference type="Pfam" id="PF07969">
    <property type="entry name" value="Amidohydro_3"/>
    <property type="match status" value="1"/>
</dbReference>
<evidence type="ECO:0000259" key="1">
    <source>
        <dbReference type="Pfam" id="PF07969"/>
    </source>
</evidence>
<dbReference type="Proteomes" id="UP000777440">
    <property type="component" value="Unassembled WGS sequence"/>
</dbReference>
<dbReference type="CDD" id="cd01309">
    <property type="entry name" value="Met_dep_hydrolase_C"/>
    <property type="match status" value="1"/>
</dbReference>
<dbReference type="InterPro" id="IPR013108">
    <property type="entry name" value="Amidohydro_3"/>
</dbReference>
<dbReference type="InterPro" id="IPR032466">
    <property type="entry name" value="Metal_Hydrolase"/>
</dbReference>
<reference evidence="2 3" key="1">
    <citation type="journal article" date="2021" name="MBio">
        <title>Poor Competitiveness of Bradyrhizobium in Pigeon Pea Root Colonization in Indian Soils.</title>
        <authorList>
            <person name="Chalasani D."/>
            <person name="Basu A."/>
            <person name="Pullabhotla S.V.S.R.N."/>
            <person name="Jorrin B."/>
            <person name="Neal A.L."/>
            <person name="Poole P.S."/>
            <person name="Podile A.R."/>
            <person name="Tkacz A."/>
        </authorList>
    </citation>
    <scope>NUCLEOTIDE SEQUENCE [LARGE SCALE GENOMIC DNA]</scope>
    <source>
        <strain evidence="2 3">HU12</strain>
    </source>
</reference>
<dbReference type="InterPro" id="IPR011059">
    <property type="entry name" value="Metal-dep_hydrolase_composite"/>
</dbReference>
<dbReference type="SUPFAM" id="SSF51338">
    <property type="entry name" value="Composite domain of metallo-dependent hydrolases"/>
    <property type="match status" value="1"/>
</dbReference>
<evidence type="ECO:0000313" key="3">
    <source>
        <dbReference type="Proteomes" id="UP000777440"/>
    </source>
</evidence>
<proteinExistence type="predicted"/>
<dbReference type="PANTHER" id="PTHR43135:SF3">
    <property type="entry name" value="ALPHA-D-RIBOSE 1-METHYLPHOSPHONATE 5-TRIPHOSPHATE DIPHOSPHATASE"/>
    <property type="match status" value="1"/>
</dbReference>
<gene>
    <name evidence="2" type="ORF">JNB61_09500</name>
</gene>
<dbReference type="SUPFAM" id="SSF51556">
    <property type="entry name" value="Metallo-dependent hydrolases"/>
    <property type="match status" value="1"/>
</dbReference>
<evidence type="ECO:0000313" key="2">
    <source>
        <dbReference type="EMBL" id="MBW9110005.1"/>
    </source>
</evidence>
<feature type="domain" description="Amidohydrolase 3" evidence="1">
    <location>
        <begin position="226"/>
        <end position="392"/>
    </location>
</feature>
<comment type="caution">
    <text evidence="2">The sequence shown here is derived from an EMBL/GenBank/DDBJ whole genome shotgun (WGS) entry which is preliminary data.</text>
</comment>
<name>A0ABS7HY13_9MICO</name>
<dbReference type="RefSeq" id="WP_220339442.1">
    <property type="nucleotide sequence ID" value="NZ_JAEUAX010000004.1"/>
</dbReference>
<keyword evidence="3" id="KW-1185">Reference proteome</keyword>
<sequence length="400" mass="41474">MPAPAASLEPPPLAIVSGRVIPVASAPIEEGTVLLRGGRIEAVGADISVPSDAEVIDAAGRWVLPGFIEAHAHAGIHEESSGGAGDDTNESSAPVLPGLRALDAINIEDPGFDDALHGGITTVIVKPGSSNVFGGQTVALKTAGGPTVDDRILSDAVSLKSAFGENPTSAHGGSGRTPMTRMGIAMLIRQTLEDARHYRARRDIAASEGAPFAVDLGQETLVRLLEGELIWDVHAHRHDDIASALRIAEEYGLRLVINHGTEAYKLVDRIAERGLPVIVGPTLSARTKVELQGSRASTPAALTAAGVQVALITDHPQVPIHLLRVQAAVAVRAGLGREDAMRAITSTPAEIYGLQDRVGSLRPGADADVVIWSGDPLDLQSQAMHVIIAGQTAHLAGGAA</sequence>
<organism evidence="2 3">
    <name type="scientific">Microbacterium ureisolvens</name>
    <dbReference type="NCBI Taxonomy" id="2781186"/>
    <lineage>
        <taxon>Bacteria</taxon>
        <taxon>Bacillati</taxon>
        <taxon>Actinomycetota</taxon>
        <taxon>Actinomycetes</taxon>
        <taxon>Micrococcales</taxon>
        <taxon>Microbacteriaceae</taxon>
        <taxon>Microbacterium</taxon>
    </lineage>
</organism>